<evidence type="ECO:0000256" key="1">
    <source>
        <dbReference type="ARBA" id="ARBA00022737"/>
    </source>
</evidence>
<dbReference type="Gene3D" id="1.25.40.20">
    <property type="entry name" value="Ankyrin repeat-containing domain"/>
    <property type="match status" value="1"/>
</dbReference>
<dbReference type="PANTHER" id="PTHR24189">
    <property type="entry name" value="MYOTROPHIN"/>
    <property type="match status" value="1"/>
</dbReference>
<name>A0A9W9EII4_9EURO</name>
<reference evidence="5" key="1">
    <citation type="submission" date="2022-11" db="EMBL/GenBank/DDBJ databases">
        <authorList>
            <person name="Petersen C."/>
        </authorList>
    </citation>
    <scope>NUCLEOTIDE SEQUENCE</scope>
    <source>
        <strain evidence="5">IBT 30761</strain>
    </source>
</reference>
<dbReference type="AlphaFoldDB" id="A0A9W9EII4"/>
<comment type="caution">
    <text evidence="5">The sequence shown here is derived from an EMBL/GenBank/DDBJ whole genome shotgun (WGS) entry which is preliminary data.</text>
</comment>
<feature type="region of interest" description="Disordered" evidence="4">
    <location>
        <begin position="25"/>
        <end position="47"/>
    </location>
</feature>
<organism evidence="5 6">
    <name type="scientific">Penicillium argentinense</name>
    <dbReference type="NCBI Taxonomy" id="1131581"/>
    <lineage>
        <taxon>Eukaryota</taxon>
        <taxon>Fungi</taxon>
        <taxon>Dikarya</taxon>
        <taxon>Ascomycota</taxon>
        <taxon>Pezizomycotina</taxon>
        <taxon>Eurotiomycetes</taxon>
        <taxon>Eurotiomycetidae</taxon>
        <taxon>Eurotiales</taxon>
        <taxon>Aspergillaceae</taxon>
        <taxon>Penicillium</taxon>
    </lineage>
</organism>
<evidence type="ECO:0000313" key="5">
    <source>
        <dbReference type="EMBL" id="KAJ5082374.1"/>
    </source>
</evidence>
<dbReference type="SMART" id="SM00248">
    <property type="entry name" value="ANK"/>
    <property type="match status" value="4"/>
</dbReference>
<reference evidence="5" key="2">
    <citation type="journal article" date="2023" name="IMA Fungus">
        <title>Comparative genomic study of the Penicillium genus elucidates a diverse pangenome and 15 lateral gene transfer events.</title>
        <authorList>
            <person name="Petersen C."/>
            <person name="Sorensen T."/>
            <person name="Nielsen M.R."/>
            <person name="Sondergaard T.E."/>
            <person name="Sorensen J.L."/>
            <person name="Fitzpatrick D.A."/>
            <person name="Frisvad J.C."/>
            <person name="Nielsen K.L."/>
        </authorList>
    </citation>
    <scope>NUCLEOTIDE SEQUENCE</scope>
    <source>
        <strain evidence="5">IBT 30761</strain>
    </source>
</reference>
<evidence type="ECO:0000256" key="2">
    <source>
        <dbReference type="ARBA" id="ARBA00023043"/>
    </source>
</evidence>
<dbReference type="InterPro" id="IPR002110">
    <property type="entry name" value="Ankyrin_rpt"/>
</dbReference>
<dbReference type="EMBL" id="JAPQKI010000011">
    <property type="protein sequence ID" value="KAJ5082374.1"/>
    <property type="molecule type" value="Genomic_DNA"/>
</dbReference>
<evidence type="ECO:0000313" key="6">
    <source>
        <dbReference type="Proteomes" id="UP001149074"/>
    </source>
</evidence>
<protein>
    <recommendedName>
        <fullName evidence="7">Ankyrin</fullName>
    </recommendedName>
</protein>
<keyword evidence="1" id="KW-0677">Repeat</keyword>
<evidence type="ECO:0008006" key="7">
    <source>
        <dbReference type="Google" id="ProtNLM"/>
    </source>
</evidence>
<keyword evidence="6" id="KW-1185">Reference proteome</keyword>
<proteinExistence type="predicted"/>
<dbReference type="PANTHER" id="PTHR24189:SF50">
    <property type="entry name" value="ANKYRIN REPEAT AND SOCS BOX PROTEIN 2"/>
    <property type="match status" value="1"/>
</dbReference>
<dbReference type="InterPro" id="IPR036770">
    <property type="entry name" value="Ankyrin_rpt-contain_sf"/>
</dbReference>
<dbReference type="Pfam" id="PF00023">
    <property type="entry name" value="Ank"/>
    <property type="match status" value="1"/>
</dbReference>
<dbReference type="Proteomes" id="UP001149074">
    <property type="component" value="Unassembled WGS sequence"/>
</dbReference>
<dbReference type="InterPro" id="IPR050745">
    <property type="entry name" value="Multifunctional_regulatory"/>
</dbReference>
<dbReference type="GO" id="GO:0005634">
    <property type="term" value="C:nucleus"/>
    <property type="evidence" value="ECO:0007669"/>
    <property type="project" value="TreeGrafter"/>
</dbReference>
<keyword evidence="2 3" id="KW-0040">ANK repeat</keyword>
<dbReference type="RefSeq" id="XP_056468896.1">
    <property type="nucleotide sequence ID" value="XM_056623908.1"/>
</dbReference>
<sequence>MQSAAQYQQQLQRLRMIEAQQRALQAMAARQRANGDPTEPSGDNNNIRDMQLQQDIRTPVNHQGNHTANPAPSISDQKHRIITFQSACQIGTAAAVESILSSTSHSPKALNFGLETALSASNIEVAQYLLSLGAPITRSTAEKILAAPAHHQIDLFKLLSSYGWNPHHPGTNGAPLLPKVVTNTALVRWFLGKGANPNFGMERHGSAANDKLGYDSCAALESACAKGDLETVCMLFDAGAHIRFGYPLHYAAGALPIDPRGPPRAEAYTDRIPIMEILLAQGADVNQKGETELVAHHPIMYAVMAGAVERVQWLLERGADPEARGSWGSAAEHAFLMGSEEMKAVMEAGIRARRSGGSVGEALAIRLKPSAG</sequence>
<dbReference type="OrthoDB" id="194358at2759"/>
<dbReference type="PROSITE" id="PS50088">
    <property type="entry name" value="ANK_REPEAT"/>
    <property type="match status" value="1"/>
</dbReference>
<accession>A0A9W9EII4</accession>
<evidence type="ECO:0000256" key="4">
    <source>
        <dbReference type="SAM" id="MobiDB-lite"/>
    </source>
</evidence>
<gene>
    <name evidence="5" type="ORF">N7532_011417</name>
</gene>
<dbReference type="GeneID" id="81362887"/>
<evidence type="ECO:0000256" key="3">
    <source>
        <dbReference type="PROSITE-ProRule" id="PRU00023"/>
    </source>
</evidence>
<dbReference type="GO" id="GO:0005737">
    <property type="term" value="C:cytoplasm"/>
    <property type="evidence" value="ECO:0007669"/>
    <property type="project" value="TreeGrafter"/>
</dbReference>
<dbReference type="SUPFAM" id="SSF48403">
    <property type="entry name" value="Ankyrin repeat"/>
    <property type="match status" value="1"/>
</dbReference>
<feature type="repeat" description="ANK" evidence="3">
    <location>
        <begin position="294"/>
        <end position="326"/>
    </location>
</feature>